<feature type="domain" description="Aminotransferase class I/classII large" evidence="5">
    <location>
        <begin position="64"/>
        <end position="113"/>
    </location>
</feature>
<evidence type="ECO:0000256" key="1">
    <source>
        <dbReference type="ARBA" id="ARBA00001933"/>
    </source>
</evidence>
<keyword evidence="3" id="KW-0808">Transferase</keyword>
<dbReference type="InterPro" id="IPR004839">
    <property type="entry name" value="Aminotransferase_I/II_large"/>
</dbReference>
<dbReference type="PANTHER" id="PTHR43807:SF12">
    <property type="entry name" value="AMINOTRANSFERASE, CLASSES I AND II FAMILY PROTEIN, EXPRESSED"/>
    <property type="match status" value="1"/>
</dbReference>
<dbReference type="InterPro" id="IPR015424">
    <property type="entry name" value="PyrdxlP-dep_Trfase"/>
</dbReference>
<dbReference type="InterPro" id="IPR051326">
    <property type="entry name" value="Kynurenine-oxoglutarate_AT"/>
</dbReference>
<organism evidence="6 7">
    <name type="scientific">Lactuca saligna</name>
    <name type="common">Willowleaf lettuce</name>
    <dbReference type="NCBI Taxonomy" id="75948"/>
    <lineage>
        <taxon>Eukaryota</taxon>
        <taxon>Viridiplantae</taxon>
        <taxon>Streptophyta</taxon>
        <taxon>Embryophyta</taxon>
        <taxon>Tracheophyta</taxon>
        <taxon>Spermatophyta</taxon>
        <taxon>Magnoliopsida</taxon>
        <taxon>eudicotyledons</taxon>
        <taxon>Gunneridae</taxon>
        <taxon>Pentapetalae</taxon>
        <taxon>asterids</taxon>
        <taxon>campanulids</taxon>
        <taxon>Asterales</taxon>
        <taxon>Asteraceae</taxon>
        <taxon>Cichorioideae</taxon>
        <taxon>Cichorieae</taxon>
        <taxon>Lactucinae</taxon>
        <taxon>Lactuca</taxon>
    </lineage>
</organism>
<evidence type="ECO:0000256" key="3">
    <source>
        <dbReference type="ARBA" id="ARBA00022679"/>
    </source>
</evidence>
<dbReference type="SUPFAM" id="SSF53383">
    <property type="entry name" value="PLP-dependent transferases"/>
    <property type="match status" value="1"/>
</dbReference>
<dbReference type="Proteomes" id="UP001177003">
    <property type="component" value="Chromosome 8"/>
</dbReference>
<sequence>MTTLPSLQSAERSNAINLAEGFPDFPAPPHIKAAAVSPITSDFNKYRLIANKERAYLDPRYWRLNEVKLVDGFTTKTKALVLNRPHNPTGKVFNMEALQIIAEYCITKDCIAVFFRKKSMNI</sequence>
<keyword evidence="7" id="KW-1185">Reference proteome</keyword>
<dbReference type="AlphaFoldDB" id="A0AA35ZYS5"/>
<dbReference type="Gene3D" id="3.90.1150.10">
    <property type="entry name" value="Aspartate Aminotransferase, domain 1"/>
    <property type="match status" value="1"/>
</dbReference>
<evidence type="ECO:0000259" key="5">
    <source>
        <dbReference type="Pfam" id="PF00155"/>
    </source>
</evidence>
<dbReference type="EMBL" id="OX465084">
    <property type="protein sequence ID" value="CAI9300317.1"/>
    <property type="molecule type" value="Genomic_DNA"/>
</dbReference>
<dbReference type="GO" id="GO:0005737">
    <property type="term" value="C:cytoplasm"/>
    <property type="evidence" value="ECO:0007669"/>
    <property type="project" value="TreeGrafter"/>
</dbReference>
<keyword evidence="4" id="KW-0663">Pyridoxal phosphate</keyword>
<evidence type="ECO:0000256" key="4">
    <source>
        <dbReference type="ARBA" id="ARBA00022898"/>
    </source>
</evidence>
<dbReference type="Gene3D" id="3.40.640.10">
    <property type="entry name" value="Type I PLP-dependent aspartate aminotransferase-like (Major domain)"/>
    <property type="match status" value="2"/>
</dbReference>
<evidence type="ECO:0000256" key="2">
    <source>
        <dbReference type="ARBA" id="ARBA00022576"/>
    </source>
</evidence>
<proteinExistence type="predicted"/>
<gene>
    <name evidence="6" type="ORF">LSALG_LOCUS38967</name>
</gene>
<evidence type="ECO:0000313" key="7">
    <source>
        <dbReference type="Proteomes" id="UP001177003"/>
    </source>
</evidence>
<dbReference type="InterPro" id="IPR015422">
    <property type="entry name" value="PyrdxlP-dep_Trfase_small"/>
</dbReference>
<comment type="cofactor">
    <cofactor evidence="1">
        <name>pyridoxal 5'-phosphate</name>
        <dbReference type="ChEBI" id="CHEBI:597326"/>
    </cofactor>
</comment>
<protein>
    <recommendedName>
        <fullName evidence="5">Aminotransferase class I/classII large domain-containing protein</fullName>
    </recommendedName>
</protein>
<dbReference type="Pfam" id="PF00155">
    <property type="entry name" value="Aminotran_1_2"/>
    <property type="match status" value="1"/>
</dbReference>
<reference evidence="6" key="1">
    <citation type="submission" date="2023-04" db="EMBL/GenBank/DDBJ databases">
        <authorList>
            <person name="Vijverberg K."/>
            <person name="Xiong W."/>
            <person name="Schranz E."/>
        </authorList>
    </citation>
    <scope>NUCLEOTIDE SEQUENCE</scope>
</reference>
<keyword evidence="2" id="KW-0032">Aminotransferase</keyword>
<dbReference type="GO" id="GO:0016212">
    <property type="term" value="F:kynurenine-oxoglutarate transaminase activity"/>
    <property type="evidence" value="ECO:0007669"/>
    <property type="project" value="TreeGrafter"/>
</dbReference>
<dbReference type="InterPro" id="IPR015421">
    <property type="entry name" value="PyrdxlP-dep_Trfase_major"/>
</dbReference>
<dbReference type="GO" id="GO:0030170">
    <property type="term" value="F:pyridoxal phosphate binding"/>
    <property type="evidence" value="ECO:0007669"/>
    <property type="project" value="InterPro"/>
</dbReference>
<dbReference type="PANTHER" id="PTHR43807">
    <property type="entry name" value="FI04487P"/>
    <property type="match status" value="1"/>
</dbReference>
<accession>A0AA35ZYS5</accession>
<name>A0AA35ZYS5_LACSI</name>
<evidence type="ECO:0000313" key="6">
    <source>
        <dbReference type="EMBL" id="CAI9300317.1"/>
    </source>
</evidence>